<comment type="caution">
    <text evidence="7">The sequence shown here is derived from an EMBL/GenBank/DDBJ whole genome shotgun (WGS) entry which is preliminary data.</text>
</comment>
<name>A0A437PNP7_9ACTN</name>
<dbReference type="InterPro" id="IPR023230">
    <property type="entry name" value="Glyco_hydro_2_CS"/>
</dbReference>
<evidence type="ECO:0000256" key="1">
    <source>
        <dbReference type="ARBA" id="ARBA00007401"/>
    </source>
</evidence>
<keyword evidence="3 4" id="KW-0326">Glycosidase</keyword>
<dbReference type="InterPro" id="IPR006101">
    <property type="entry name" value="Glyco_hydro_2"/>
</dbReference>
<evidence type="ECO:0000256" key="3">
    <source>
        <dbReference type="ARBA" id="ARBA00023295"/>
    </source>
</evidence>
<dbReference type="InterPro" id="IPR008979">
    <property type="entry name" value="Galactose-bd-like_sf"/>
</dbReference>
<evidence type="ECO:0000313" key="7">
    <source>
        <dbReference type="EMBL" id="RVU23769.1"/>
    </source>
</evidence>
<dbReference type="PROSITE" id="PS00719">
    <property type="entry name" value="GLYCOSYL_HYDROL_F2_1"/>
    <property type="match status" value="1"/>
</dbReference>
<sequence>MSNTMDGVRRRGVLAAGLAGAGAALVPVGRAAATPGAGTTAASDGAGKGARRVLNFNTGWAFWREDAAGAQHPGFDDAQWAAVSLPHTMRLERKHPSVYDAFAGIGWYRRYFRVDPQDESRRLTVVFDGVQTDCVVYLNGEKLAEHQGGYKGFVVDITGKVRFDGDNVLAVRVSNLDDPLTPPGKPRTQLGFLTFGGIYRGVTLRVTDPVHISDPLQEDLVAGGGVFVSYPKATTLRATAQVKTHVVNETADGARIRLATTLYDAQGTVVARATDQATVSGKDGHTFTGVLSVARPHLWHPDSPYLYRLVSEVYMGDRLVDTVTTRTGVRRIDFKADGFHLNGEQLYLRGANCHQNYAYIGDAAPASLKYREALRLKLGGFNAVRTAHYPHDPAFLDACDELGLLVVACEPGWQYWNGDQTFVSRTYRDIATMIRRDRNRPSVILWETSLNETRYPQWWAKEADSVAHAEMPGDQMFTSADYGIWGSAYDVNYKVVNTDGSDPAPNVPFLTREWGDWEDPSRTDRSAGESAMVDQVVTRQRYLNGDGYWDWGGLDANGRIGGYFLWVFEDYGTNDTYQKSGAVDIDRYPKYCYYWLKSMQPATNLNQGGPMVFIASAHTADSAQTVRVFSNTDRVRLYQKGHLVDEQTRSGNAASAPNVAAKGGSPYYTFSLPEFAAGELRAEGYLGDVLAATHSVNTPGAAHHLEVAADDAGGRDALVDLLALALGDSSQDGKKAARKLLAEVQPGQVDQLVDLAGKKRGRAVSAKEAVGLRTVSGMLDRIRPVADGSDLIPVYVKVVDADGNLVPDSSATLDIKVTGSGTLVGADIPRIAVQTQKAQGGIGYALIATGTAGGSLTLTATSTGLADGEYTVRTEPYRGTHVTDGTHPTWKNISTLESQGAQNLALFKEATASTTQSGHEPGDAVDDAAESKWVGDGSDPAWWQVDLGESVALEQFQILWETDETAYQYRILTSDDGGTWKTTVDAHDNTAAVTTAVHQVKVTTRYVRVDILDAGDWWPSIREFRAVPPGGSGGVPPADPGPKIARDQIKTVTASSAATGFEADKAFDGDITFGTGWSAASPAVPQTLTAELAAAHDLAGVRIHWGKDSSWYTFDLQTSTDGSTWDTALSGLTRSGQYTLPELFKASNVRQVRISVIQVSGGGAQSVAGIAEVILYGEPA</sequence>
<dbReference type="Pfam" id="PF00754">
    <property type="entry name" value="F5_F8_type_C"/>
    <property type="match status" value="2"/>
</dbReference>
<reference evidence="7 8" key="1">
    <citation type="submission" date="2019-01" db="EMBL/GenBank/DDBJ databases">
        <title>Genome sequences of Streptomyces and Rhizobium isolates collected from root and soil.</title>
        <authorList>
            <person name="Chhettri S."/>
            <person name="Sevigny J.L."/>
            <person name="Sen A."/>
            <person name="Ennis N."/>
            <person name="Tisa L."/>
        </authorList>
    </citation>
    <scope>NUCLEOTIDE SEQUENCE [LARGE SCALE GENOMIC DNA]</scope>
    <source>
        <strain evidence="7 8">San01</strain>
    </source>
</reference>
<evidence type="ECO:0000313" key="8">
    <source>
        <dbReference type="Proteomes" id="UP000283128"/>
    </source>
</evidence>
<feature type="domain" description="F5/8 type C" evidence="6">
    <location>
        <begin position="1037"/>
        <end position="1178"/>
    </location>
</feature>
<dbReference type="InterPro" id="IPR006311">
    <property type="entry name" value="TAT_signal"/>
</dbReference>
<dbReference type="AlphaFoldDB" id="A0A437PNP7"/>
<dbReference type="InterPro" id="IPR000421">
    <property type="entry name" value="FA58C"/>
</dbReference>
<dbReference type="SUPFAM" id="SSF51445">
    <property type="entry name" value="(Trans)glycosidases"/>
    <property type="match status" value="1"/>
</dbReference>
<proteinExistence type="inferred from homology"/>
<dbReference type="Pfam" id="PF02836">
    <property type="entry name" value="Glyco_hydro_2_C"/>
    <property type="match status" value="1"/>
</dbReference>
<dbReference type="SUPFAM" id="SSF49785">
    <property type="entry name" value="Galactose-binding domain-like"/>
    <property type="match status" value="3"/>
</dbReference>
<keyword evidence="2 4" id="KW-0378">Hydrolase</keyword>
<dbReference type="PROSITE" id="PS51318">
    <property type="entry name" value="TAT"/>
    <property type="match status" value="1"/>
</dbReference>
<organism evidence="7 8">
    <name type="scientific">Streptomyces antnestii</name>
    <dbReference type="NCBI Taxonomy" id="2494256"/>
    <lineage>
        <taxon>Bacteria</taxon>
        <taxon>Bacillati</taxon>
        <taxon>Actinomycetota</taxon>
        <taxon>Actinomycetes</taxon>
        <taxon>Kitasatosporales</taxon>
        <taxon>Streptomycetaceae</taxon>
        <taxon>Streptomyces</taxon>
    </lineage>
</organism>
<dbReference type="InterPro" id="IPR036156">
    <property type="entry name" value="Beta-gal/glucu_dom_sf"/>
</dbReference>
<comment type="similarity">
    <text evidence="1 4">Belongs to the glycosyl hydrolase 2 family.</text>
</comment>
<dbReference type="InterPro" id="IPR006104">
    <property type="entry name" value="Glyco_hydro_2_N"/>
</dbReference>
<dbReference type="Gene3D" id="3.20.20.80">
    <property type="entry name" value="Glycosidases"/>
    <property type="match status" value="1"/>
</dbReference>
<dbReference type="GO" id="GO:0005975">
    <property type="term" value="P:carbohydrate metabolic process"/>
    <property type="evidence" value="ECO:0007669"/>
    <property type="project" value="InterPro"/>
</dbReference>
<feature type="domain" description="F5/8 type C" evidence="6">
    <location>
        <begin position="894"/>
        <end position="1009"/>
    </location>
</feature>
<dbReference type="InterPro" id="IPR008964">
    <property type="entry name" value="Invasin/intimin_cell_adhesion"/>
</dbReference>
<dbReference type="Pfam" id="PF00703">
    <property type="entry name" value="Glyco_hydro_2"/>
    <property type="match status" value="1"/>
</dbReference>
<dbReference type="RefSeq" id="WP_127829065.1">
    <property type="nucleotide sequence ID" value="NZ_RZYA01000007.1"/>
</dbReference>
<dbReference type="InterPro" id="IPR006102">
    <property type="entry name" value="Ig-like_GH2"/>
</dbReference>
<dbReference type="GO" id="GO:0004553">
    <property type="term" value="F:hydrolase activity, hydrolyzing O-glycosyl compounds"/>
    <property type="evidence" value="ECO:0007669"/>
    <property type="project" value="InterPro"/>
</dbReference>
<evidence type="ECO:0000259" key="6">
    <source>
        <dbReference type="PROSITE" id="PS50022"/>
    </source>
</evidence>
<dbReference type="EMBL" id="RZYA01000007">
    <property type="protein sequence ID" value="RVU23769.1"/>
    <property type="molecule type" value="Genomic_DNA"/>
</dbReference>
<gene>
    <name evidence="7" type="ORF">EOT10_17035</name>
</gene>
<dbReference type="InterPro" id="IPR006103">
    <property type="entry name" value="Glyco_hydro_2_cat"/>
</dbReference>
<dbReference type="Gene3D" id="2.60.40.10">
    <property type="entry name" value="Immunoglobulins"/>
    <property type="match status" value="3"/>
</dbReference>
<dbReference type="Pfam" id="PF02837">
    <property type="entry name" value="Glyco_hydro_2_N"/>
    <property type="match status" value="1"/>
</dbReference>
<dbReference type="InterPro" id="IPR040605">
    <property type="entry name" value="Glyco_hydro2_dom5"/>
</dbReference>
<feature type="region of interest" description="Disordered" evidence="5">
    <location>
        <begin position="911"/>
        <end position="933"/>
    </location>
</feature>
<dbReference type="InterPro" id="IPR013783">
    <property type="entry name" value="Ig-like_fold"/>
</dbReference>
<dbReference type="InterPro" id="IPR017853">
    <property type="entry name" value="GH"/>
</dbReference>
<dbReference type="OrthoDB" id="9762066at2"/>
<evidence type="ECO:0000256" key="2">
    <source>
        <dbReference type="ARBA" id="ARBA00022801"/>
    </source>
</evidence>
<protein>
    <submittedName>
        <fullName evidence="7">Beta-galactosidase</fullName>
    </submittedName>
</protein>
<dbReference type="Gene3D" id="2.60.120.260">
    <property type="entry name" value="Galactose-binding domain-like"/>
    <property type="match status" value="3"/>
</dbReference>
<dbReference type="Proteomes" id="UP000283128">
    <property type="component" value="Unassembled WGS sequence"/>
</dbReference>
<accession>A0A437PNP7</accession>
<dbReference type="PROSITE" id="PS50022">
    <property type="entry name" value="FA58C_3"/>
    <property type="match status" value="2"/>
</dbReference>
<dbReference type="SUPFAM" id="SSF49303">
    <property type="entry name" value="beta-Galactosidase/glucuronidase domain"/>
    <property type="match status" value="1"/>
</dbReference>
<evidence type="ECO:0000256" key="5">
    <source>
        <dbReference type="SAM" id="MobiDB-lite"/>
    </source>
</evidence>
<dbReference type="InterPro" id="IPR051913">
    <property type="entry name" value="GH2_Domain-Containing"/>
</dbReference>
<evidence type="ECO:0000256" key="4">
    <source>
        <dbReference type="RuleBase" id="RU361154"/>
    </source>
</evidence>
<dbReference type="PRINTS" id="PR00132">
    <property type="entry name" value="GLHYDRLASE2"/>
</dbReference>
<dbReference type="PANTHER" id="PTHR42732">
    <property type="entry name" value="BETA-GALACTOSIDASE"/>
    <property type="match status" value="1"/>
</dbReference>
<dbReference type="Pfam" id="PF18565">
    <property type="entry name" value="Glyco_hydro2_C5"/>
    <property type="match status" value="1"/>
</dbReference>
<dbReference type="PANTHER" id="PTHR42732:SF1">
    <property type="entry name" value="BETA-MANNOSIDASE"/>
    <property type="match status" value="1"/>
</dbReference>
<dbReference type="SUPFAM" id="SSF49373">
    <property type="entry name" value="Invasin/intimin cell-adhesion fragments"/>
    <property type="match status" value="1"/>
</dbReference>
<keyword evidence="8" id="KW-1185">Reference proteome</keyword>